<accession>C3Z067</accession>
<dbReference type="InParanoid" id="C3Z067"/>
<dbReference type="PROSITE" id="PS51253">
    <property type="entry name" value="HTH_CENPB"/>
    <property type="match status" value="1"/>
</dbReference>
<evidence type="ECO:0008006" key="10">
    <source>
        <dbReference type="Google" id="ProtNLM"/>
    </source>
</evidence>
<feature type="chain" id="PRO_5002935842" description="HTH CENPB-type domain-containing protein" evidence="6">
    <location>
        <begin position="24"/>
        <end position="436"/>
    </location>
</feature>
<sequence>MLRHRSPIACALILGAWLASARGDPVVRTATATIRGVTKRFTGAGLSRDVDIFKGVPYAEPPVGRLRFRPPRPRSLAGELDARAFGMVCPQTGYGPDVPDPSVQSEDCLTLNLYVPKPATELSLFTFCADTMASKPKKTPKKTLTLGEKIEVIKRYERGGIGARTLAGQYGVGKTQIQNIVNRKREYLDDFENNAPVNKRRKLRHTGNEEINKLCWEFYCDTTSRIVTCSGPMLQEQALKFANDLGVTEFKASNGWLESFKKRHNLGLSTMVGESAGVDNTVVDDWKEKLPQIIDGYAPQDVYNMDESGLFYRATSTKTLFVKGQKCSGGKQSKERLTIMLCANMVGDKEKPLVIGKSQTPRCFKRINTKTLPVTYTNNFSMFLDELKHMKEYCLKMGIGEALCHLQSADDVMCAAWNDHRIVPKQTTMDGFLKKL</sequence>
<dbReference type="Gene3D" id="3.40.50.1820">
    <property type="entry name" value="alpha/beta hydrolase"/>
    <property type="match status" value="1"/>
</dbReference>
<evidence type="ECO:0000259" key="8">
    <source>
        <dbReference type="PROSITE" id="PS51253"/>
    </source>
</evidence>
<comment type="similarity">
    <text evidence="2">Belongs to the type-B carboxylesterase/lipase family.</text>
</comment>
<dbReference type="InterPro" id="IPR004875">
    <property type="entry name" value="DDE_SF_endonuclease_dom"/>
</dbReference>
<dbReference type="AlphaFoldDB" id="C3Z067"/>
<feature type="domain" description="HTH CENPB-type" evidence="8">
    <location>
        <begin position="199"/>
        <end position="270"/>
    </location>
</feature>
<dbReference type="SMART" id="SM00674">
    <property type="entry name" value="CENPB"/>
    <property type="match status" value="1"/>
</dbReference>
<dbReference type="InterPro" id="IPR009057">
    <property type="entry name" value="Homeodomain-like_sf"/>
</dbReference>
<dbReference type="GO" id="GO:0003677">
    <property type="term" value="F:DNA binding"/>
    <property type="evidence" value="ECO:0007669"/>
    <property type="project" value="UniProtKB-UniRule"/>
</dbReference>
<dbReference type="STRING" id="7739.C3Z067"/>
<dbReference type="Gene3D" id="1.10.10.60">
    <property type="entry name" value="Homeodomain-like"/>
    <property type="match status" value="2"/>
</dbReference>
<name>C3Z067_BRAFL</name>
<organism>
    <name type="scientific">Branchiostoma floridae</name>
    <name type="common">Florida lancelet</name>
    <name type="synonym">Amphioxus</name>
    <dbReference type="NCBI Taxonomy" id="7739"/>
    <lineage>
        <taxon>Eukaryota</taxon>
        <taxon>Metazoa</taxon>
        <taxon>Chordata</taxon>
        <taxon>Cephalochordata</taxon>
        <taxon>Leptocardii</taxon>
        <taxon>Amphioxiformes</taxon>
        <taxon>Branchiostomatidae</taxon>
        <taxon>Branchiostoma</taxon>
    </lineage>
</organism>
<reference evidence="9" key="1">
    <citation type="journal article" date="2008" name="Nature">
        <title>The amphioxus genome and the evolution of the chordate karyotype.</title>
        <authorList>
            <consortium name="US DOE Joint Genome Institute (JGI-PGF)"/>
            <person name="Putnam N.H."/>
            <person name="Butts T."/>
            <person name="Ferrier D.E.K."/>
            <person name="Furlong R.F."/>
            <person name="Hellsten U."/>
            <person name="Kawashima T."/>
            <person name="Robinson-Rechavi M."/>
            <person name="Shoguchi E."/>
            <person name="Terry A."/>
            <person name="Yu J.-K."/>
            <person name="Benito-Gutierrez E.L."/>
            <person name="Dubchak I."/>
            <person name="Garcia-Fernandez J."/>
            <person name="Gibson-Brown J.J."/>
            <person name="Grigoriev I.V."/>
            <person name="Horton A.C."/>
            <person name="de Jong P.J."/>
            <person name="Jurka J."/>
            <person name="Kapitonov V.V."/>
            <person name="Kohara Y."/>
            <person name="Kuroki Y."/>
            <person name="Lindquist E."/>
            <person name="Lucas S."/>
            <person name="Osoegawa K."/>
            <person name="Pennacchio L.A."/>
            <person name="Salamov A.A."/>
            <person name="Satou Y."/>
            <person name="Sauka-Spengler T."/>
            <person name="Schmutz J."/>
            <person name="Shin-I T."/>
            <person name="Toyoda A."/>
            <person name="Bronner-Fraser M."/>
            <person name="Fujiyama A."/>
            <person name="Holland L.Z."/>
            <person name="Holland P.W.H."/>
            <person name="Satoh N."/>
            <person name="Rokhsar D.S."/>
        </authorList>
    </citation>
    <scope>NUCLEOTIDE SEQUENCE [LARGE SCALE GENOMIC DNA]</scope>
    <source>
        <strain evidence="9">S238N-H82</strain>
        <tissue evidence="9">Testes</tissue>
    </source>
</reference>
<dbReference type="InterPro" id="IPR050863">
    <property type="entry name" value="CenT-Element_Derived"/>
</dbReference>
<dbReference type="InterPro" id="IPR002018">
    <property type="entry name" value="CarbesteraseB"/>
</dbReference>
<dbReference type="InterPro" id="IPR029058">
    <property type="entry name" value="AB_hydrolase_fold"/>
</dbReference>
<dbReference type="Pfam" id="PF03221">
    <property type="entry name" value="HTH_Tnp_Tc5"/>
    <property type="match status" value="1"/>
</dbReference>
<gene>
    <name evidence="9" type="ORF">BRAFLDRAFT_124287</name>
</gene>
<dbReference type="Pfam" id="PF03184">
    <property type="entry name" value="DDE_1"/>
    <property type="match status" value="1"/>
</dbReference>
<comment type="subcellular location">
    <subcellularLocation>
        <location evidence="1 5">Nucleus</location>
    </subcellularLocation>
</comment>
<dbReference type="ESTHER" id="brafl-c3z066">
    <property type="family name" value="Cholinesterase-like"/>
</dbReference>
<dbReference type="SUPFAM" id="SSF53474">
    <property type="entry name" value="alpha/beta-Hydrolases"/>
    <property type="match status" value="1"/>
</dbReference>
<dbReference type="eggNOG" id="KOG4389">
    <property type="taxonomic scope" value="Eukaryota"/>
</dbReference>
<evidence type="ECO:0000256" key="4">
    <source>
        <dbReference type="ARBA" id="ARBA00023242"/>
    </source>
</evidence>
<dbReference type="InterPro" id="IPR006600">
    <property type="entry name" value="HTH_CenpB_DNA-bd_dom"/>
</dbReference>
<feature type="signal peptide" evidence="6">
    <location>
        <begin position="1"/>
        <end position="23"/>
    </location>
</feature>
<proteinExistence type="inferred from homology"/>
<dbReference type="PROSITE" id="PS50960">
    <property type="entry name" value="HTH_PSQ"/>
    <property type="match status" value="1"/>
</dbReference>
<evidence type="ECO:0000256" key="1">
    <source>
        <dbReference type="ARBA" id="ARBA00004123"/>
    </source>
</evidence>
<evidence type="ECO:0000256" key="3">
    <source>
        <dbReference type="ARBA" id="ARBA00023125"/>
    </source>
</evidence>
<evidence type="ECO:0000256" key="2">
    <source>
        <dbReference type="ARBA" id="ARBA00005964"/>
    </source>
</evidence>
<keyword evidence="4 5" id="KW-0539">Nucleus</keyword>
<dbReference type="InterPro" id="IPR019819">
    <property type="entry name" value="Carboxylesterase_B_CS"/>
</dbReference>
<dbReference type="InterPro" id="IPR007889">
    <property type="entry name" value="HTH_Psq"/>
</dbReference>
<dbReference type="eggNOG" id="KOG3105">
    <property type="taxonomic scope" value="Eukaryota"/>
</dbReference>
<dbReference type="Pfam" id="PF04218">
    <property type="entry name" value="CENP-B_N"/>
    <property type="match status" value="1"/>
</dbReference>
<keyword evidence="6" id="KW-0732">Signal</keyword>
<evidence type="ECO:0000313" key="9">
    <source>
        <dbReference type="EMBL" id="EEN54126.1"/>
    </source>
</evidence>
<protein>
    <recommendedName>
        <fullName evidence="10">HTH CENPB-type domain-containing protein</fullName>
    </recommendedName>
</protein>
<dbReference type="Pfam" id="PF00135">
    <property type="entry name" value="COesterase"/>
    <property type="match status" value="1"/>
</dbReference>
<feature type="domain" description="HTH psq-type" evidence="7">
    <location>
        <begin position="135"/>
        <end position="187"/>
    </location>
</feature>
<evidence type="ECO:0000256" key="6">
    <source>
        <dbReference type="SAM" id="SignalP"/>
    </source>
</evidence>
<dbReference type="FunFam" id="1.10.10.60:FF:000708">
    <property type="entry name" value="Uncharacterized protein"/>
    <property type="match status" value="1"/>
</dbReference>
<feature type="DNA-binding region" description="H-T-H motif" evidence="5">
    <location>
        <begin position="163"/>
        <end position="183"/>
    </location>
</feature>
<evidence type="ECO:0000256" key="5">
    <source>
        <dbReference type="PROSITE-ProRule" id="PRU00320"/>
    </source>
</evidence>
<evidence type="ECO:0000259" key="7">
    <source>
        <dbReference type="PROSITE" id="PS50960"/>
    </source>
</evidence>
<dbReference type="PROSITE" id="PS00941">
    <property type="entry name" value="CARBOXYLESTERASE_B_2"/>
    <property type="match status" value="1"/>
</dbReference>
<dbReference type="PANTHER" id="PTHR19303:SF73">
    <property type="entry name" value="PROTEIN PDC2"/>
    <property type="match status" value="1"/>
</dbReference>
<dbReference type="SUPFAM" id="SSF46689">
    <property type="entry name" value="Homeodomain-like"/>
    <property type="match status" value="2"/>
</dbReference>
<keyword evidence="3 5" id="KW-0238">DNA-binding</keyword>
<dbReference type="GO" id="GO:0005634">
    <property type="term" value="C:nucleus"/>
    <property type="evidence" value="ECO:0007669"/>
    <property type="project" value="UniProtKB-SubCell"/>
</dbReference>
<dbReference type="EMBL" id="GG666567">
    <property type="protein sequence ID" value="EEN54126.1"/>
    <property type="molecule type" value="Genomic_DNA"/>
</dbReference>
<dbReference type="PANTHER" id="PTHR19303">
    <property type="entry name" value="TRANSPOSON"/>
    <property type="match status" value="1"/>
</dbReference>